<evidence type="ECO:0000256" key="1">
    <source>
        <dbReference type="SAM" id="SignalP"/>
    </source>
</evidence>
<reference evidence="2" key="1">
    <citation type="submission" date="2018-02" db="EMBL/GenBank/DDBJ databases">
        <title>Rhizophora mucronata_Transcriptome.</title>
        <authorList>
            <person name="Meera S.P."/>
            <person name="Sreeshan A."/>
            <person name="Augustine A."/>
        </authorList>
    </citation>
    <scope>NUCLEOTIDE SEQUENCE</scope>
    <source>
        <tissue evidence="2">Leaf</tissue>
    </source>
</reference>
<feature type="signal peptide" evidence="1">
    <location>
        <begin position="1"/>
        <end position="21"/>
    </location>
</feature>
<evidence type="ECO:0000313" key="2">
    <source>
        <dbReference type="EMBL" id="MBW87207.1"/>
    </source>
</evidence>
<feature type="chain" id="PRO_5015150780" evidence="1">
    <location>
        <begin position="22"/>
        <end position="85"/>
    </location>
</feature>
<protein>
    <submittedName>
        <fullName evidence="2">Uncharacterized protein LOC107261136</fullName>
    </submittedName>
</protein>
<dbReference type="AlphaFoldDB" id="A0A2P2J184"/>
<accession>A0A2P2J184</accession>
<sequence>MEGKQVLFFLCWAFIFTLSQAGPTVSPPQPLRSFKINTTLVHNPHPYLLVEVALSLLPACQEEILLFISRLPIYWIKHLFAWLLI</sequence>
<organism evidence="2">
    <name type="scientific">Rhizophora mucronata</name>
    <name type="common">Asiatic mangrove</name>
    <dbReference type="NCBI Taxonomy" id="61149"/>
    <lineage>
        <taxon>Eukaryota</taxon>
        <taxon>Viridiplantae</taxon>
        <taxon>Streptophyta</taxon>
        <taxon>Embryophyta</taxon>
        <taxon>Tracheophyta</taxon>
        <taxon>Spermatophyta</taxon>
        <taxon>Magnoliopsida</taxon>
        <taxon>eudicotyledons</taxon>
        <taxon>Gunneridae</taxon>
        <taxon>Pentapetalae</taxon>
        <taxon>rosids</taxon>
        <taxon>fabids</taxon>
        <taxon>Malpighiales</taxon>
        <taxon>Rhizophoraceae</taxon>
        <taxon>Rhizophora</taxon>
    </lineage>
</organism>
<proteinExistence type="predicted"/>
<name>A0A2P2J184_RHIMU</name>
<keyword evidence="1" id="KW-0732">Signal</keyword>
<dbReference type="EMBL" id="GGEC01006724">
    <property type="protein sequence ID" value="MBW87207.1"/>
    <property type="molecule type" value="Transcribed_RNA"/>
</dbReference>